<accession>A0A9P6ME06</accession>
<comment type="caution">
    <text evidence="2">The sequence shown here is derived from an EMBL/GenBank/DDBJ whole genome shotgun (WGS) entry which is preliminary data.</text>
</comment>
<feature type="signal peptide" evidence="1">
    <location>
        <begin position="1"/>
        <end position="21"/>
    </location>
</feature>
<dbReference type="OrthoDB" id="2342176at2759"/>
<keyword evidence="3" id="KW-1185">Reference proteome</keyword>
<dbReference type="AlphaFoldDB" id="A0A9P6ME06"/>
<dbReference type="EMBL" id="JAAAHW010001628">
    <property type="protein sequence ID" value="KAF9994219.1"/>
    <property type="molecule type" value="Genomic_DNA"/>
</dbReference>
<evidence type="ECO:0000313" key="2">
    <source>
        <dbReference type="EMBL" id="KAF9994219.1"/>
    </source>
</evidence>
<dbReference type="PANTHER" id="PTHR36182:SF1">
    <property type="entry name" value="PROTEIN, PUTATIVE (AFU_ORTHOLOGUE AFUA_6G10930)-RELATED"/>
    <property type="match status" value="1"/>
</dbReference>
<organism evidence="2 3">
    <name type="scientific">Modicella reniformis</name>
    <dbReference type="NCBI Taxonomy" id="1440133"/>
    <lineage>
        <taxon>Eukaryota</taxon>
        <taxon>Fungi</taxon>
        <taxon>Fungi incertae sedis</taxon>
        <taxon>Mucoromycota</taxon>
        <taxon>Mortierellomycotina</taxon>
        <taxon>Mortierellomycetes</taxon>
        <taxon>Mortierellales</taxon>
        <taxon>Mortierellaceae</taxon>
        <taxon>Modicella</taxon>
    </lineage>
</organism>
<gene>
    <name evidence="2" type="ORF">BGZ65_010173</name>
</gene>
<dbReference type="Proteomes" id="UP000749646">
    <property type="component" value="Unassembled WGS sequence"/>
</dbReference>
<evidence type="ECO:0000256" key="1">
    <source>
        <dbReference type="SAM" id="SignalP"/>
    </source>
</evidence>
<evidence type="ECO:0008006" key="4">
    <source>
        <dbReference type="Google" id="ProtNLM"/>
    </source>
</evidence>
<feature type="chain" id="PRO_5040155980" description="Chitin-binding type-4 domain-containing protein" evidence="1">
    <location>
        <begin position="22"/>
        <end position="235"/>
    </location>
</feature>
<dbReference type="PANTHER" id="PTHR36182">
    <property type="entry name" value="PROTEIN, PUTATIVE (AFU_ORTHOLOGUE AFUA_6G10930)-RELATED"/>
    <property type="match status" value="1"/>
</dbReference>
<evidence type="ECO:0000313" key="3">
    <source>
        <dbReference type="Proteomes" id="UP000749646"/>
    </source>
</evidence>
<sequence length="235" mass="25133">MKSFIAAASILLSGFALLAEAHITFRYPCPRRGPFAECPQGDANLIDYNIRSPVGTHDSIVSPICKWSSSFAGVRPVFTAGQTVSAVMDIGAYHKGGSCQWTISYDNGQTWVVFQDQLKTCMADAGTSVNYNLPFTIPANAPSGPAIINLLWNNNEGNRELYSSCSDVVIQGTNGGTFSGLAPLIANYGPSSPLIKELAVSGGDYGQAYFAARKSITITVPKQTSAKRRSLNRPN</sequence>
<protein>
    <recommendedName>
        <fullName evidence="4">Chitin-binding type-4 domain-containing protein</fullName>
    </recommendedName>
</protein>
<dbReference type="Gene3D" id="2.70.50.70">
    <property type="match status" value="1"/>
</dbReference>
<proteinExistence type="predicted"/>
<name>A0A9P6ME06_9FUNG</name>
<keyword evidence="1" id="KW-0732">Signal</keyword>
<reference evidence="2" key="1">
    <citation type="journal article" date="2020" name="Fungal Divers.">
        <title>Resolving the Mortierellaceae phylogeny through synthesis of multi-gene phylogenetics and phylogenomics.</title>
        <authorList>
            <person name="Vandepol N."/>
            <person name="Liber J."/>
            <person name="Desiro A."/>
            <person name="Na H."/>
            <person name="Kennedy M."/>
            <person name="Barry K."/>
            <person name="Grigoriev I.V."/>
            <person name="Miller A.N."/>
            <person name="O'Donnell K."/>
            <person name="Stajich J.E."/>
            <person name="Bonito G."/>
        </authorList>
    </citation>
    <scope>NUCLEOTIDE SEQUENCE</scope>
    <source>
        <strain evidence="2">MES-2147</strain>
    </source>
</reference>